<dbReference type="PANTHER" id="PTHR23099">
    <property type="entry name" value="TRANSCRIPTIONAL REGULATOR"/>
    <property type="match status" value="1"/>
</dbReference>
<dbReference type="GeneID" id="17298992"/>
<dbReference type="RefSeq" id="XP_005829289.1">
    <property type="nucleotide sequence ID" value="XM_005829232.1"/>
</dbReference>
<dbReference type="Proteomes" id="UP000011087">
    <property type="component" value="Unassembled WGS sequence"/>
</dbReference>
<dbReference type="Pfam" id="PF10263">
    <property type="entry name" value="SprT-like"/>
    <property type="match status" value="1"/>
</dbReference>
<accession>L1J2G6</accession>
<dbReference type="STRING" id="905079.L1J2G6"/>
<evidence type="ECO:0000313" key="4">
    <source>
        <dbReference type="Proteomes" id="UP000011087"/>
    </source>
</evidence>
<dbReference type="AlphaFoldDB" id="L1J2G6"/>
<dbReference type="HOGENOM" id="CLU_012966_1_0_1"/>
<proteinExistence type="predicted"/>
<dbReference type="Pfam" id="PF17283">
    <property type="entry name" value="Zn_ribbon_SprT"/>
    <property type="match status" value="1"/>
</dbReference>
<evidence type="ECO:0000259" key="1">
    <source>
        <dbReference type="SMART" id="SM00731"/>
    </source>
</evidence>
<feature type="non-terminal residue" evidence="2">
    <location>
        <position position="1"/>
    </location>
</feature>
<dbReference type="InterPro" id="IPR035240">
    <property type="entry name" value="SprT_Zn_ribbon"/>
</dbReference>
<evidence type="ECO:0000313" key="2">
    <source>
        <dbReference type="EMBL" id="EKX42309.1"/>
    </source>
</evidence>
<reference evidence="2 4" key="1">
    <citation type="journal article" date="2012" name="Nature">
        <title>Algal genomes reveal evolutionary mosaicism and the fate of nucleomorphs.</title>
        <authorList>
            <consortium name="DOE Joint Genome Institute"/>
            <person name="Curtis B.A."/>
            <person name="Tanifuji G."/>
            <person name="Burki F."/>
            <person name="Gruber A."/>
            <person name="Irimia M."/>
            <person name="Maruyama S."/>
            <person name="Arias M.C."/>
            <person name="Ball S.G."/>
            <person name="Gile G.H."/>
            <person name="Hirakawa Y."/>
            <person name="Hopkins J.F."/>
            <person name="Kuo A."/>
            <person name="Rensing S.A."/>
            <person name="Schmutz J."/>
            <person name="Symeonidi A."/>
            <person name="Elias M."/>
            <person name="Eveleigh R.J."/>
            <person name="Herman E.K."/>
            <person name="Klute M.J."/>
            <person name="Nakayama T."/>
            <person name="Obornik M."/>
            <person name="Reyes-Prieto A."/>
            <person name="Armbrust E.V."/>
            <person name="Aves S.J."/>
            <person name="Beiko R.G."/>
            <person name="Coutinho P."/>
            <person name="Dacks J.B."/>
            <person name="Durnford D.G."/>
            <person name="Fast N.M."/>
            <person name="Green B.R."/>
            <person name="Grisdale C.J."/>
            <person name="Hempel F."/>
            <person name="Henrissat B."/>
            <person name="Hoppner M.P."/>
            <person name="Ishida K."/>
            <person name="Kim E."/>
            <person name="Koreny L."/>
            <person name="Kroth P.G."/>
            <person name="Liu Y."/>
            <person name="Malik S.B."/>
            <person name="Maier U.G."/>
            <person name="McRose D."/>
            <person name="Mock T."/>
            <person name="Neilson J.A."/>
            <person name="Onodera N.T."/>
            <person name="Poole A.M."/>
            <person name="Pritham E.J."/>
            <person name="Richards T.A."/>
            <person name="Rocap G."/>
            <person name="Roy S.W."/>
            <person name="Sarai C."/>
            <person name="Schaack S."/>
            <person name="Shirato S."/>
            <person name="Slamovits C.H."/>
            <person name="Spencer D.F."/>
            <person name="Suzuki S."/>
            <person name="Worden A.Z."/>
            <person name="Zauner S."/>
            <person name="Barry K."/>
            <person name="Bell C."/>
            <person name="Bharti A.K."/>
            <person name="Crow J.A."/>
            <person name="Grimwood J."/>
            <person name="Kramer R."/>
            <person name="Lindquist E."/>
            <person name="Lucas S."/>
            <person name="Salamov A."/>
            <person name="McFadden G.I."/>
            <person name="Lane C.E."/>
            <person name="Keeling P.J."/>
            <person name="Gray M.W."/>
            <person name="Grigoriev I.V."/>
            <person name="Archibald J.M."/>
        </authorList>
    </citation>
    <scope>NUCLEOTIDE SEQUENCE</scope>
    <source>
        <strain evidence="2 4">CCMP2712</strain>
    </source>
</reference>
<name>L1J2G6_GUITC</name>
<protein>
    <recommendedName>
        <fullName evidence="1">SprT-like domain-containing protein</fullName>
    </recommendedName>
</protein>
<feature type="domain" description="SprT-like" evidence="1">
    <location>
        <begin position="1"/>
        <end position="152"/>
    </location>
</feature>
<dbReference type="PaxDb" id="55529-EKX42309"/>
<evidence type="ECO:0000313" key="3">
    <source>
        <dbReference type="EnsemblProtists" id="EKX42309"/>
    </source>
</evidence>
<dbReference type="eggNOG" id="KOG3854">
    <property type="taxonomic scope" value="Eukaryota"/>
</dbReference>
<dbReference type="KEGG" id="gtt:GUITHDRAFT_74038"/>
<dbReference type="PANTHER" id="PTHR23099:SF0">
    <property type="entry name" value="GERM CELL NUCLEAR ACIDIC PROTEIN"/>
    <property type="match status" value="1"/>
</dbReference>
<reference evidence="4" key="2">
    <citation type="submission" date="2012-11" db="EMBL/GenBank/DDBJ databases">
        <authorList>
            <person name="Kuo A."/>
            <person name="Curtis B.A."/>
            <person name="Tanifuji G."/>
            <person name="Burki F."/>
            <person name="Gruber A."/>
            <person name="Irimia M."/>
            <person name="Maruyama S."/>
            <person name="Arias M.C."/>
            <person name="Ball S.G."/>
            <person name="Gile G.H."/>
            <person name="Hirakawa Y."/>
            <person name="Hopkins J.F."/>
            <person name="Rensing S.A."/>
            <person name="Schmutz J."/>
            <person name="Symeonidi A."/>
            <person name="Elias M."/>
            <person name="Eveleigh R.J."/>
            <person name="Herman E.K."/>
            <person name="Klute M.J."/>
            <person name="Nakayama T."/>
            <person name="Obornik M."/>
            <person name="Reyes-Prieto A."/>
            <person name="Armbrust E.V."/>
            <person name="Aves S.J."/>
            <person name="Beiko R.G."/>
            <person name="Coutinho P."/>
            <person name="Dacks J.B."/>
            <person name="Durnford D.G."/>
            <person name="Fast N.M."/>
            <person name="Green B.R."/>
            <person name="Grisdale C."/>
            <person name="Hempe F."/>
            <person name="Henrissat B."/>
            <person name="Hoppner M.P."/>
            <person name="Ishida K.-I."/>
            <person name="Kim E."/>
            <person name="Koreny L."/>
            <person name="Kroth P.G."/>
            <person name="Liu Y."/>
            <person name="Malik S.-B."/>
            <person name="Maier U.G."/>
            <person name="McRose D."/>
            <person name="Mock T."/>
            <person name="Neilson J.A."/>
            <person name="Onodera N.T."/>
            <person name="Poole A.M."/>
            <person name="Pritham E.J."/>
            <person name="Richards T.A."/>
            <person name="Rocap G."/>
            <person name="Roy S.W."/>
            <person name="Sarai C."/>
            <person name="Schaack S."/>
            <person name="Shirato S."/>
            <person name="Slamovits C.H."/>
            <person name="Spencer D.F."/>
            <person name="Suzuki S."/>
            <person name="Worden A.Z."/>
            <person name="Zauner S."/>
            <person name="Barry K."/>
            <person name="Bell C."/>
            <person name="Bharti A.K."/>
            <person name="Crow J.A."/>
            <person name="Grimwood J."/>
            <person name="Kramer R."/>
            <person name="Lindquist E."/>
            <person name="Lucas S."/>
            <person name="Salamov A."/>
            <person name="McFadden G.I."/>
            <person name="Lane C.E."/>
            <person name="Keeling P.J."/>
            <person name="Gray M.W."/>
            <person name="Grigoriev I.V."/>
            <person name="Archibald J.M."/>
        </authorList>
    </citation>
    <scope>NUCLEOTIDE SEQUENCE</scope>
    <source>
        <strain evidence="4">CCMP2712</strain>
    </source>
</reference>
<dbReference type="EnsemblProtists" id="EKX42309">
    <property type="protein sequence ID" value="EKX42309"/>
    <property type="gene ID" value="GUITHDRAFT_74038"/>
</dbReference>
<dbReference type="InterPro" id="IPR006640">
    <property type="entry name" value="SprT-like_domain"/>
</dbReference>
<dbReference type="SMART" id="SM00731">
    <property type="entry name" value="SprT"/>
    <property type="match status" value="1"/>
</dbReference>
<reference evidence="3" key="3">
    <citation type="submission" date="2016-03" db="UniProtKB">
        <authorList>
            <consortium name="EnsemblProtists"/>
        </authorList>
    </citation>
    <scope>IDENTIFICATION</scope>
</reference>
<gene>
    <name evidence="2" type="ORF">GUITHDRAFT_74038</name>
</gene>
<keyword evidence="4" id="KW-1185">Reference proteome</keyword>
<dbReference type="EMBL" id="JH993017">
    <property type="protein sequence ID" value="EKX42309.1"/>
    <property type="molecule type" value="Genomic_DNA"/>
</dbReference>
<dbReference type="GO" id="GO:0006950">
    <property type="term" value="P:response to stress"/>
    <property type="evidence" value="ECO:0007669"/>
    <property type="project" value="UniProtKB-ARBA"/>
</dbReference>
<dbReference type="GO" id="GO:0005634">
    <property type="term" value="C:nucleus"/>
    <property type="evidence" value="ECO:0007669"/>
    <property type="project" value="TreeGrafter"/>
</dbReference>
<dbReference type="OrthoDB" id="20772at2759"/>
<organism evidence="2">
    <name type="scientific">Guillardia theta (strain CCMP2712)</name>
    <name type="common">Cryptophyte</name>
    <dbReference type="NCBI Taxonomy" id="905079"/>
    <lineage>
        <taxon>Eukaryota</taxon>
        <taxon>Cryptophyceae</taxon>
        <taxon>Pyrenomonadales</taxon>
        <taxon>Geminigeraceae</taxon>
        <taxon>Guillardia</taxon>
    </lineage>
</organism>
<dbReference type="OMA" id="CHNYDIE"/>
<sequence length="173" mass="19260">EMNRRIFQGKLPKDLIIGWSTRLNTTAGVTIFKRNKNGGGIHGFDVHVELSTKVIDDTEKLRQTLCHELCHVAAWVVNGTRKPPHGKAFKYWASISAARYPGIKVTTCHNYEIAYKYRYQCVLCHKEYGRHSKSINVETARCGVCRGTLMLLPKLKADGTPCAGDGDGGRRGG</sequence>